<protein>
    <submittedName>
        <fullName evidence="6">DNA-binding protein</fullName>
    </submittedName>
</protein>
<dbReference type="SMART" id="SM00411">
    <property type="entry name" value="BHL"/>
    <property type="match status" value="1"/>
</dbReference>
<dbReference type="InterPro" id="IPR010992">
    <property type="entry name" value="IHF-like_DNA-bd_dom_sf"/>
</dbReference>
<proteinExistence type="inferred from homology"/>
<dbReference type="Proteomes" id="UP000249396">
    <property type="component" value="Unassembled WGS sequence"/>
</dbReference>
<dbReference type="InterPro" id="IPR000119">
    <property type="entry name" value="Hist_DNA-bd"/>
</dbReference>
<dbReference type="CDD" id="cd00591">
    <property type="entry name" value="HU_IHF"/>
    <property type="match status" value="1"/>
</dbReference>
<name>A0A2W4QVL3_9GAMM</name>
<dbReference type="SUPFAM" id="SSF47729">
    <property type="entry name" value="IHF-like DNA-binding proteins"/>
    <property type="match status" value="1"/>
</dbReference>
<evidence type="ECO:0000256" key="5">
    <source>
        <dbReference type="RuleBase" id="RU003939"/>
    </source>
</evidence>
<dbReference type="Gene3D" id="4.10.520.10">
    <property type="entry name" value="IHF-like DNA-binding proteins"/>
    <property type="match status" value="1"/>
</dbReference>
<evidence type="ECO:0000256" key="1">
    <source>
        <dbReference type="ARBA" id="ARBA00003819"/>
    </source>
</evidence>
<evidence type="ECO:0000256" key="3">
    <source>
        <dbReference type="ARBA" id="ARBA00023067"/>
    </source>
</evidence>
<dbReference type="GO" id="GO:0030527">
    <property type="term" value="F:structural constituent of chromatin"/>
    <property type="evidence" value="ECO:0007669"/>
    <property type="project" value="InterPro"/>
</dbReference>
<gene>
    <name evidence="6" type="ORF">DM484_21730</name>
</gene>
<sequence>MRTKQELIDALSERTGQSKKDTADFVDSLGHLARECLAEGREVILPAIGKLTVKEKKARMGRNPQTGEAIEIAARKVPVFSPAKAIKDAANGSGI</sequence>
<dbReference type="PRINTS" id="PR01727">
    <property type="entry name" value="DNABINDINGHU"/>
</dbReference>
<comment type="caution">
    <text evidence="6">The sequence shown here is derived from an EMBL/GenBank/DDBJ whole genome shotgun (WGS) entry which is preliminary data.</text>
</comment>
<evidence type="ECO:0000256" key="4">
    <source>
        <dbReference type="ARBA" id="ARBA00023125"/>
    </source>
</evidence>
<organism evidence="6 7">
    <name type="scientific">Candidatus Methylumidiphilus alinenensis</name>
    <dbReference type="NCBI Taxonomy" id="2202197"/>
    <lineage>
        <taxon>Bacteria</taxon>
        <taxon>Pseudomonadati</taxon>
        <taxon>Pseudomonadota</taxon>
        <taxon>Gammaproteobacteria</taxon>
        <taxon>Methylococcales</taxon>
        <taxon>Candidatus Methylumidiphilus</taxon>
    </lineage>
</organism>
<accession>A0A2W4QVL3</accession>
<dbReference type="AlphaFoldDB" id="A0A2W4QVL3"/>
<dbReference type="Pfam" id="PF00216">
    <property type="entry name" value="Bac_DNA_binding"/>
    <property type="match status" value="1"/>
</dbReference>
<dbReference type="PANTHER" id="PTHR33175">
    <property type="entry name" value="DNA-BINDING PROTEIN HU"/>
    <property type="match status" value="1"/>
</dbReference>
<evidence type="ECO:0000313" key="7">
    <source>
        <dbReference type="Proteomes" id="UP000249396"/>
    </source>
</evidence>
<dbReference type="PANTHER" id="PTHR33175:SF3">
    <property type="entry name" value="DNA-BINDING PROTEIN HU-BETA"/>
    <property type="match status" value="1"/>
</dbReference>
<dbReference type="GO" id="GO:0030261">
    <property type="term" value="P:chromosome condensation"/>
    <property type="evidence" value="ECO:0007669"/>
    <property type="project" value="UniProtKB-KW"/>
</dbReference>
<keyword evidence="3" id="KW-0226">DNA condensation</keyword>
<keyword evidence="4 6" id="KW-0238">DNA-binding</keyword>
<reference evidence="6 7" key="1">
    <citation type="journal article" date="2018" name="Aquat. Microb. Ecol.">
        <title>Gammaproteobacterial methanotrophs dominate.</title>
        <authorList>
            <person name="Rissanen A.J."/>
            <person name="Saarenheimo J."/>
            <person name="Tiirola M."/>
            <person name="Peura S."/>
            <person name="Aalto S.L."/>
            <person name="Karvinen A."/>
            <person name="Nykanen H."/>
        </authorList>
    </citation>
    <scope>NUCLEOTIDE SEQUENCE [LARGE SCALE GENOMIC DNA]</scope>
    <source>
        <strain evidence="6">AMbin10</strain>
    </source>
</reference>
<comment type="function">
    <text evidence="1">Histone-like DNA-binding protein which is capable of wrapping DNA to stabilize it, and thus to prevent its denaturation under extreme environmental conditions.</text>
</comment>
<evidence type="ECO:0000313" key="6">
    <source>
        <dbReference type="EMBL" id="PZN74189.1"/>
    </source>
</evidence>
<dbReference type="EMBL" id="QJPH01000435">
    <property type="protein sequence ID" value="PZN74189.1"/>
    <property type="molecule type" value="Genomic_DNA"/>
</dbReference>
<evidence type="ECO:0000256" key="2">
    <source>
        <dbReference type="ARBA" id="ARBA00010529"/>
    </source>
</evidence>
<dbReference type="GO" id="GO:0003677">
    <property type="term" value="F:DNA binding"/>
    <property type="evidence" value="ECO:0007669"/>
    <property type="project" value="UniProtKB-KW"/>
</dbReference>
<comment type="similarity">
    <text evidence="2 5">Belongs to the bacterial histone-like protein family.</text>
</comment>
<dbReference type="GO" id="GO:0005829">
    <property type="term" value="C:cytosol"/>
    <property type="evidence" value="ECO:0007669"/>
    <property type="project" value="TreeGrafter"/>
</dbReference>